<dbReference type="Proteomes" id="UP000403266">
    <property type="component" value="Unassembled WGS sequence"/>
</dbReference>
<dbReference type="GO" id="GO:0005829">
    <property type="term" value="C:cytosol"/>
    <property type="evidence" value="ECO:0007669"/>
    <property type="project" value="TreeGrafter"/>
</dbReference>
<protein>
    <submittedName>
        <fullName evidence="6">Dihydrodipicolinate synthase family protein</fullName>
    </submittedName>
</protein>
<comment type="caution">
    <text evidence="6">The sequence shown here is derived from an EMBL/GenBank/DDBJ whole genome shotgun (WGS) entry which is preliminary data.</text>
</comment>
<dbReference type="OrthoDB" id="9778880at2"/>
<dbReference type="GO" id="GO:0008840">
    <property type="term" value="F:4-hydroxy-tetrahydrodipicolinate synthase activity"/>
    <property type="evidence" value="ECO:0007669"/>
    <property type="project" value="TreeGrafter"/>
</dbReference>
<dbReference type="PANTHER" id="PTHR12128">
    <property type="entry name" value="DIHYDRODIPICOLINATE SYNTHASE"/>
    <property type="match status" value="1"/>
</dbReference>
<dbReference type="RefSeq" id="WP_152714317.1">
    <property type="nucleotide sequence ID" value="NZ_VOSJ01000117.1"/>
</dbReference>
<proteinExistence type="inferred from homology"/>
<dbReference type="CDD" id="cd00408">
    <property type="entry name" value="DHDPS-like"/>
    <property type="match status" value="1"/>
</dbReference>
<feature type="active site" description="Schiff-base intermediate with substrate" evidence="4">
    <location>
        <position position="163"/>
    </location>
</feature>
<evidence type="ECO:0000256" key="5">
    <source>
        <dbReference type="PIRSR" id="PIRSR001365-2"/>
    </source>
</evidence>
<dbReference type="Gene3D" id="3.20.20.70">
    <property type="entry name" value="Aldolase class I"/>
    <property type="match status" value="1"/>
</dbReference>
<dbReference type="SUPFAM" id="SSF51569">
    <property type="entry name" value="Aldolase"/>
    <property type="match status" value="1"/>
</dbReference>
<dbReference type="InterPro" id="IPR013785">
    <property type="entry name" value="Aldolase_TIM"/>
</dbReference>
<dbReference type="SMART" id="SM01130">
    <property type="entry name" value="DHDPS"/>
    <property type="match status" value="1"/>
</dbReference>
<reference evidence="6 7" key="1">
    <citation type="journal article" date="2019" name="Syst. Appl. Microbiol.">
        <title>Microvirga tunisiensis sp. nov., a root nodule symbiotic bacterium isolated from Lupinus micranthus and L. luteus grown in Northern Tunisia.</title>
        <authorList>
            <person name="Msaddak A."/>
            <person name="Rejili M."/>
            <person name="Duran D."/>
            <person name="Mars M."/>
            <person name="Palacios J.M."/>
            <person name="Ruiz-Argueso T."/>
            <person name="Rey L."/>
            <person name="Imperial J."/>
        </authorList>
    </citation>
    <scope>NUCLEOTIDE SEQUENCE [LARGE SCALE GENOMIC DNA]</scope>
    <source>
        <strain evidence="6 7">Lmie10</strain>
    </source>
</reference>
<sequence length="300" mass="32078">MTLFRGLSAFPITPTDAHGRVDTGALDHLLERLQTAGVDSIGLLGSTGGYMYLTREERRRAIAAAARSVGGRTPLIVGVGALRTDEAENLARDAASEGADALLLAPVSYTPLSEEEAYQHFAAVAAATDLPLCVYNNPGTTHFTFSDALLRRLASVPNIRAVKMPLPKDMDFKAELGRLRQDTPDEFAVGYSGDRGAADALLAGADAWYSVVGGLLPEPALRLVRAAQAGDVAEVRRIDRHCQPLWELFKEFGSIRVMYAAANILSLSEAVPPRPILPLTDANCVRVTAALEALSGLMRP</sequence>
<dbReference type="Pfam" id="PF00701">
    <property type="entry name" value="DHDPS"/>
    <property type="match status" value="1"/>
</dbReference>
<evidence type="ECO:0000256" key="2">
    <source>
        <dbReference type="ARBA" id="ARBA00023239"/>
    </source>
</evidence>
<dbReference type="PRINTS" id="PR00146">
    <property type="entry name" value="DHPICSNTHASE"/>
</dbReference>
<dbReference type="PANTHER" id="PTHR12128:SF66">
    <property type="entry name" value="4-HYDROXY-2-OXOGLUTARATE ALDOLASE, MITOCHONDRIAL"/>
    <property type="match status" value="1"/>
</dbReference>
<evidence type="ECO:0000256" key="3">
    <source>
        <dbReference type="PIRNR" id="PIRNR001365"/>
    </source>
</evidence>
<feature type="binding site" evidence="5">
    <location>
        <position position="47"/>
    </location>
    <ligand>
        <name>pyruvate</name>
        <dbReference type="ChEBI" id="CHEBI:15361"/>
    </ligand>
</feature>
<keyword evidence="7" id="KW-1185">Reference proteome</keyword>
<evidence type="ECO:0000256" key="1">
    <source>
        <dbReference type="ARBA" id="ARBA00007592"/>
    </source>
</evidence>
<evidence type="ECO:0000256" key="4">
    <source>
        <dbReference type="PIRSR" id="PIRSR001365-1"/>
    </source>
</evidence>
<accession>A0A5N7MMY7</accession>
<name>A0A5N7MMY7_9HYPH</name>
<feature type="active site" description="Proton donor/acceptor" evidence="4">
    <location>
        <position position="135"/>
    </location>
</feature>
<evidence type="ECO:0000313" key="6">
    <source>
        <dbReference type="EMBL" id="MPR28010.1"/>
    </source>
</evidence>
<dbReference type="PIRSF" id="PIRSF001365">
    <property type="entry name" value="DHDPS"/>
    <property type="match status" value="1"/>
</dbReference>
<dbReference type="EMBL" id="VOSK01000119">
    <property type="protein sequence ID" value="MPR28010.1"/>
    <property type="molecule type" value="Genomic_DNA"/>
</dbReference>
<gene>
    <name evidence="6" type="ORF">FS320_23305</name>
</gene>
<organism evidence="6 7">
    <name type="scientific">Microvirga tunisiensis</name>
    <dbReference type="NCBI Taxonomy" id="2108360"/>
    <lineage>
        <taxon>Bacteria</taxon>
        <taxon>Pseudomonadati</taxon>
        <taxon>Pseudomonadota</taxon>
        <taxon>Alphaproteobacteria</taxon>
        <taxon>Hyphomicrobiales</taxon>
        <taxon>Methylobacteriaceae</taxon>
        <taxon>Microvirga</taxon>
    </lineage>
</organism>
<dbReference type="InterPro" id="IPR002220">
    <property type="entry name" value="DapA-like"/>
</dbReference>
<evidence type="ECO:0000313" key="7">
    <source>
        <dbReference type="Proteomes" id="UP000403266"/>
    </source>
</evidence>
<keyword evidence="2 3" id="KW-0456">Lyase</keyword>
<comment type="similarity">
    <text evidence="1 3">Belongs to the DapA family.</text>
</comment>
<dbReference type="AlphaFoldDB" id="A0A5N7MMY7"/>